<reference evidence="3" key="1">
    <citation type="submission" date="2014-10" db="EMBL/GenBank/DDBJ databases">
        <title>Genome sequencing of Vitellibacter sp. D-24.</title>
        <authorList>
            <person name="Thevarajoo S."/>
            <person name="Selvaratnam C."/>
            <person name="Goh K.M."/>
            <person name="Chong C.S."/>
        </authorList>
    </citation>
    <scope>NUCLEOTIDE SEQUENCE [LARGE SCALE GENOMIC DNA]</scope>
    <source>
        <strain evidence="3">D-24</strain>
    </source>
</reference>
<feature type="transmembrane region" description="Helical" evidence="1">
    <location>
        <begin position="40"/>
        <end position="58"/>
    </location>
</feature>
<dbReference type="RefSeq" id="WP_062620336.1">
    <property type="nucleotide sequence ID" value="NZ_JRWG01000002.1"/>
</dbReference>
<gene>
    <name evidence="2" type="ORF">LS48_04415</name>
</gene>
<feature type="transmembrane region" description="Helical" evidence="1">
    <location>
        <begin position="296"/>
        <end position="315"/>
    </location>
</feature>
<proteinExistence type="predicted"/>
<comment type="caution">
    <text evidence="2">The sequence shown here is derived from an EMBL/GenBank/DDBJ whole genome shotgun (WGS) entry which is preliminary data.</text>
</comment>
<dbReference type="Proteomes" id="UP000070138">
    <property type="component" value="Unassembled WGS sequence"/>
</dbReference>
<evidence type="ECO:0000256" key="1">
    <source>
        <dbReference type="SAM" id="Phobius"/>
    </source>
</evidence>
<accession>A0A137RKC5</accession>
<dbReference type="AlphaFoldDB" id="A0A137RKC5"/>
<dbReference type="STRING" id="1548749.LS48_04415"/>
<evidence type="ECO:0000313" key="2">
    <source>
        <dbReference type="EMBL" id="KXO00638.1"/>
    </source>
</evidence>
<organism evidence="2 3">
    <name type="scientific">Aequorivita aquimaris</name>
    <dbReference type="NCBI Taxonomy" id="1548749"/>
    <lineage>
        <taxon>Bacteria</taxon>
        <taxon>Pseudomonadati</taxon>
        <taxon>Bacteroidota</taxon>
        <taxon>Flavobacteriia</taxon>
        <taxon>Flavobacteriales</taxon>
        <taxon>Flavobacteriaceae</taxon>
        <taxon>Aequorivita</taxon>
    </lineage>
</organism>
<dbReference type="OrthoDB" id="1452530at2"/>
<name>A0A137RKC5_9FLAO</name>
<keyword evidence="1" id="KW-1133">Transmembrane helix</keyword>
<evidence type="ECO:0000313" key="3">
    <source>
        <dbReference type="Proteomes" id="UP000070138"/>
    </source>
</evidence>
<feature type="transmembrane region" description="Helical" evidence="1">
    <location>
        <begin position="12"/>
        <end position="31"/>
    </location>
</feature>
<sequence>MAQQNSSEEVDLGYLFNSIGSIFKSLVKLLFQVLIFIRKYLFLIIGLIVIGVILGYFLDRNSVKVYENRLIVIPNFESVEYLYDKSEELNFKIQSGDSLYLKAIFGDHYQAIRKIEIEPIVDIYNFTTKSRENIDVFRILFENQDMKEFVEDMTTSKQYKYQKLRVYIKGKDSKLLIEKLLGFFNENEHLNEYQEIYIQNTSQRLSETDKMLDQADSVIKAITSTSSSINPNPPVYASFNNDFYSIFRYKDVLLKDKLELLKKSKDEVAIIKPVSINYNILESGFANLKNIIKIPILLFFLFSLIFFLRFIYLGLKRVAKE</sequence>
<keyword evidence="1" id="KW-0812">Transmembrane</keyword>
<reference evidence="2 3" key="2">
    <citation type="journal article" date="2016" name="Int. J. Syst. Evol. Microbiol.">
        <title>Vitellibacter aquimaris sp. nov., a marine bacterium isolated from seawater.</title>
        <authorList>
            <person name="Thevarajoo S."/>
            <person name="Selvaratnam C."/>
            <person name="Goh K.M."/>
            <person name="Hong K.W."/>
            <person name="Chan X.Y."/>
            <person name="Chan K.G."/>
            <person name="Chong C.S."/>
        </authorList>
    </citation>
    <scope>NUCLEOTIDE SEQUENCE [LARGE SCALE GENOMIC DNA]</scope>
    <source>
        <strain evidence="2 3">D-24</strain>
    </source>
</reference>
<keyword evidence="1" id="KW-0472">Membrane</keyword>
<keyword evidence="3" id="KW-1185">Reference proteome</keyword>
<dbReference type="EMBL" id="JRWG01000002">
    <property type="protein sequence ID" value="KXO00638.1"/>
    <property type="molecule type" value="Genomic_DNA"/>
</dbReference>
<protein>
    <submittedName>
        <fullName evidence="2">Uncharacterized protein</fullName>
    </submittedName>
</protein>